<evidence type="ECO:0008006" key="10">
    <source>
        <dbReference type="Google" id="ProtNLM"/>
    </source>
</evidence>
<dbReference type="PANTHER" id="PTHR11709:SF2">
    <property type="entry name" value="MULTICOPPER OXIDASE LPR1"/>
    <property type="match status" value="1"/>
</dbReference>
<keyword evidence="9" id="KW-1185">Reference proteome</keyword>
<evidence type="ECO:0000256" key="1">
    <source>
        <dbReference type="ARBA" id="ARBA00010609"/>
    </source>
</evidence>
<keyword evidence="4" id="KW-0472">Membrane</keyword>
<keyword evidence="5" id="KW-0732">Signal</keyword>
<evidence type="ECO:0000256" key="5">
    <source>
        <dbReference type="SAM" id="SignalP"/>
    </source>
</evidence>
<dbReference type="PANTHER" id="PTHR11709">
    <property type="entry name" value="MULTI-COPPER OXIDASE"/>
    <property type="match status" value="1"/>
</dbReference>
<dbReference type="GO" id="GO:0016491">
    <property type="term" value="F:oxidoreductase activity"/>
    <property type="evidence" value="ECO:0007669"/>
    <property type="project" value="UniProtKB-KW"/>
</dbReference>
<evidence type="ECO:0000259" key="6">
    <source>
        <dbReference type="Pfam" id="PF07731"/>
    </source>
</evidence>
<feature type="chain" id="PRO_5042290693" description="Multicopper oxidase" evidence="5">
    <location>
        <begin position="24"/>
        <end position="638"/>
    </location>
</feature>
<proteinExistence type="inferred from homology"/>
<evidence type="ECO:0000313" key="9">
    <source>
        <dbReference type="Proteomes" id="UP001295423"/>
    </source>
</evidence>
<dbReference type="AlphaFoldDB" id="A0AAD2FN00"/>
<dbReference type="InterPro" id="IPR011706">
    <property type="entry name" value="Cu-oxidase_C"/>
</dbReference>
<keyword evidence="4" id="KW-0812">Transmembrane</keyword>
<gene>
    <name evidence="8" type="ORF">CYCCA115_LOCUS10790</name>
</gene>
<dbReference type="InterPro" id="IPR008972">
    <property type="entry name" value="Cupredoxin"/>
</dbReference>
<keyword evidence="3" id="KW-0560">Oxidoreductase</keyword>
<dbReference type="Gene3D" id="2.60.40.420">
    <property type="entry name" value="Cupredoxins - blue copper proteins"/>
    <property type="match status" value="3"/>
</dbReference>
<sequence>MKSKSPLMLIALSLLCGLMVAEAATDYISCDDPCNGGDVNYDLVSTVETVKLMNYTYRGRFYKSGTDDNRGIDGFPESRFMGPTMRVKPGQSLWIKLSNEMDSSDIGPTPPTAADYWVRLQKPGEAIKYRYYQLPVDDPSRMLVDTPNIPGHFDSTNLHVHGLDVEVHMFDPVGTHNPDAPHIKIDPGECYCYKFNVPEHHPEGQYWYHPHLHGSSAVQLWGGMFGLLYVDGGTLESELEGYGITTTKDFVIWDPAFQNVDKDTHNIEVDEFLEGQTTLSKIHPFLVNGKMNPTFETATGQVLHLRVLCATIENENTFIVYEEGREEEFWDDAGLDFWVIGVDGVMFRKPSRKHIAVLAGGQRNEILLQFDKPGNYVIRQHGIDGMQFFDMRGHPHNQTLATIRVTDDESAPKPTIPIDEMIFTPGYDESESIQAHEIVKSENIVFSMGADRNKAPFPQYFVNGKAFSPDRLDFLAHPGEAREYVLINGNHNVHPFHIHVNRFQVIEMGSELSTETYPVLKSVMNFEPGLWRDTVVVPPNGRARIWVKYGNYTGKTLFHCHFLAHEDTGMMSTLFIGEPDFTFSRWKVANIDTVIMMCVGATVLVVGILFAVLFSRNSAPKDYSSVSTMNDVKAKVLD</sequence>
<feature type="domain" description="Plastocyanin-like" evidence="7">
    <location>
        <begin position="155"/>
        <end position="231"/>
    </location>
</feature>
<dbReference type="PROSITE" id="PS00080">
    <property type="entry name" value="MULTICOPPER_OXIDASE2"/>
    <property type="match status" value="1"/>
</dbReference>
<accession>A0AAD2FN00</accession>
<evidence type="ECO:0000259" key="7">
    <source>
        <dbReference type="Pfam" id="PF07732"/>
    </source>
</evidence>
<dbReference type="InterPro" id="IPR002355">
    <property type="entry name" value="Cu_oxidase_Cu_BS"/>
</dbReference>
<dbReference type="EMBL" id="CAKOGP040001714">
    <property type="protein sequence ID" value="CAJ1946692.1"/>
    <property type="molecule type" value="Genomic_DNA"/>
</dbReference>
<protein>
    <recommendedName>
        <fullName evidence="10">Multicopper oxidase</fullName>
    </recommendedName>
</protein>
<feature type="signal peptide" evidence="5">
    <location>
        <begin position="1"/>
        <end position="23"/>
    </location>
</feature>
<evidence type="ECO:0000256" key="3">
    <source>
        <dbReference type="ARBA" id="ARBA00023002"/>
    </source>
</evidence>
<dbReference type="GO" id="GO:0005507">
    <property type="term" value="F:copper ion binding"/>
    <property type="evidence" value="ECO:0007669"/>
    <property type="project" value="InterPro"/>
</dbReference>
<dbReference type="Proteomes" id="UP001295423">
    <property type="component" value="Unassembled WGS sequence"/>
</dbReference>
<dbReference type="InterPro" id="IPR011707">
    <property type="entry name" value="Cu-oxidase-like_N"/>
</dbReference>
<organism evidence="8 9">
    <name type="scientific">Cylindrotheca closterium</name>
    <dbReference type="NCBI Taxonomy" id="2856"/>
    <lineage>
        <taxon>Eukaryota</taxon>
        <taxon>Sar</taxon>
        <taxon>Stramenopiles</taxon>
        <taxon>Ochrophyta</taxon>
        <taxon>Bacillariophyta</taxon>
        <taxon>Bacillariophyceae</taxon>
        <taxon>Bacillariophycidae</taxon>
        <taxon>Bacillariales</taxon>
        <taxon>Bacillariaceae</taxon>
        <taxon>Cylindrotheca</taxon>
    </lineage>
</organism>
<comment type="caution">
    <text evidence="8">The sequence shown here is derived from an EMBL/GenBank/DDBJ whole genome shotgun (WGS) entry which is preliminary data.</text>
</comment>
<evidence type="ECO:0000256" key="4">
    <source>
        <dbReference type="SAM" id="Phobius"/>
    </source>
</evidence>
<keyword evidence="4" id="KW-1133">Transmembrane helix</keyword>
<comment type="similarity">
    <text evidence="1">Belongs to the multicopper oxidase family.</text>
</comment>
<dbReference type="Pfam" id="PF07732">
    <property type="entry name" value="Cu-oxidase_3"/>
    <property type="match status" value="1"/>
</dbReference>
<evidence type="ECO:0000256" key="2">
    <source>
        <dbReference type="ARBA" id="ARBA00022723"/>
    </source>
</evidence>
<feature type="transmembrane region" description="Helical" evidence="4">
    <location>
        <begin position="594"/>
        <end position="614"/>
    </location>
</feature>
<name>A0AAD2FN00_9STRA</name>
<dbReference type="Pfam" id="PF07731">
    <property type="entry name" value="Cu-oxidase_2"/>
    <property type="match status" value="1"/>
</dbReference>
<reference evidence="8" key="1">
    <citation type="submission" date="2023-08" db="EMBL/GenBank/DDBJ databases">
        <authorList>
            <person name="Audoor S."/>
            <person name="Bilcke G."/>
        </authorList>
    </citation>
    <scope>NUCLEOTIDE SEQUENCE</scope>
</reference>
<dbReference type="InterPro" id="IPR045087">
    <property type="entry name" value="Cu-oxidase_fam"/>
</dbReference>
<keyword evidence="2" id="KW-0479">Metal-binding</keyword>
<evidence type="ECO:0000313" key="8">
    <source>
        <dbReference type="EMBL" id="CAJ1946692.1"/>
    </source>
</evidence>
<dbReference type="SUPFAM" id="SSF49503">
    <property type="entry name" value="Cupredoxins"/>
    <property type="match status" value="3"/>
</dbReference>
<feature type="domain" description="Plastocyanin-like" evidence="6">
    <location>
        <begin position="453"/>
        <end position="574"/>
    </location>
</feature>